<dbReference type="EMBL" id="FOAW01000006">
    <property type="protein sequence ID" value="SEL10259.1"/>
    <property type="molecule type" value="Genomic_DNA"/>
</dbReference>
<accession>A0A1H7MGQ5</accession>
<dbReference type="OrthoDB" id="2084645at2"/>
<proteinExistence type="predicted"/>
<keyword evidence="2" id="KW-1185">Reference proteome</keyword>
<dbReference type="InterPro" id="IPR046485">
    <property type="entry name" value="DUF6578"/>
</dbReference>
<dbReference type="RefSeq" id="WP_072749434.1">
    <property type="nucleotide sequence ID" value="NZ_FOAW01000006.1"/>
</dbReference>
<dbReference type="AlphaFoldDB" id="A0A1H7MGQ5"/>
<gene>
    <name evidence="1" type="ORF">SAMN05444583_1063</name>
</gene>
<sequence length="178" mass="19191">MHGLTNSTPVDRGVDVVAVHVAAWEIECCAPPPEVGREARWVLAFTADDAEPEIFHRPVRWDRIGSKLSAGGISAYWRDAPDDLSDHPTGLRGRLWGTVHGADVPDGFVGTTGTVISVYLLDELYREDEAGVWRPLPGTEVRTSVGKSPSWFGGSGTFVSGMDCRKQTGVVMELAVSG</sequence>
<dbReference type="Proteomes" id="UP000198677">
    <property type="component" value="Unassembled WGS sequence"/>
</dbReference>
<reference evidence="2" key="1">
    <citation type="submission" date="2016-10" db="EMBL/GenBank/DDBJ databases">
        <authorList>
            <person name="Varghese N."/>
            <person name="Submissions S."/>
        </authorList>
    </citation>
    <scope>NUCLEOTIDE SEQUENCE [LARGE SCALE GENOMIC DNA]</scope>
    <source>
        <strain evidence="2">DSM 44675</strain>
    </source>
</reference>
<organism evidence="1 2">
    <name type="scientific">Rhodococcus maanshanensis</name>
    <dbReference type="NCBI Taxonomy" id="183556"/>
    <lineage>
        <taxon>Bacteria</taxon>
        <taxon>Bacillati</taxon>
        <taxon>Actinomycetota</taxon>
        <taxon>Actinomycetes</taxon>
        <taxon>Mycobacteriales</taxon>
        <taxon>Nocardiaceae</taxon>
        <taxon>Rhodococcus</taxon>
    </lineage>
</organism>
<evidence type="ECO:0000313" key="2">
    <source>
        <dbReference type="Proteomes" id="UP000198677"/>
    </source>
</evidence>
<name>A0A1H7MGQ5_9NOCA</name>
<evidence type="ECO:0000313" key="1">
    <source>
        <dbReference type="EMBL" id="SEL10259.1"/>
    </source>
</evidence>
<dbReference type="Pfam" id="PF20218">
    <property type="entry name" value="DUF6578"/>
    <property type="match status" value="1"/>
</dbReference>
<protein>
    <submittedName>
        <fullName evidence="1">Uncharacterized protein</fullName>
    </submittedName>
</protein>